<sequence>MLTYFLLFAAFLLLAVRFFKLLRLKRRNLSAAEIDQHLHRLLNEKRNQP</sequence>
<evidence type="ECO:0000313" key="1">
    <source>
        <dbReference type="EMBL" id="GEB33656.1"/>
    </source>
</evidence>
<dbReference type="EMBL" id="BJMH01000015">
    <property type="protein sequence ID" value="GEB33656.1"/>
    <property type="molecule type" value="Genomic_DNA"/>
</dbReference>
<accession>A0A4Y3PNV3</accession>
<reference evidence="1 2" key="1">
    <citation type="submission" date="2019-06" db="EMBL/GenBank/DDBJ databases">
        <title>Whole genome shotgun sequence of Brevibacillus parabrevis NBRC 12334.</title>
        <authorList>
            <person name="Hosoyama A."/>
            <person name="Uohara A."/>
            <person name="Ohji S."/>
            <person name="Ichikawa N."/>
        </authorList>
    </citation>
    <scope>NUCLEOTIDE SEQUENCE [LARGE SCALE GENOMIC DNA]</scope>
    <source>
        <strain evidence="1 2">NBRC 12334</strain>
    </source>
</reference>
<dbReference type="RefSeq" id="WP_007778284.1">
    <property type="nucleotide sequence ID" value="NZ_BJMH01000015.1"/>
</dbReference>
<proteinExistence type="predicted"/>
<evidence type="ECO:0000313" key="2">
    <source>
        <dbReference type="Proteomes" id="UP000316882"/>
    </source>
</evidence>
<gene>
    <name evidence="1" type="ORF">BPA01_32360</name>
</gene>
<dbReference type="Proteomes" id="UP000316882">
    <property type="component" value="Unassembled WGS sequence"/>
</dbReference>
<keyword evidence="2" id="KW-1185">Reference proteome</keyword>
<dbReference type="AlphaFoldDB" id="A0A4Y3PNV3"/>
<dbReference type="GeneID" id="87610672"/>
<comment type="caution">
    <text evidence="1">The sequence shown here is derived from an EMBL/GenBank/DDBJ whole genome shotgun (WGS) entry which is preliminary data.</text>
</comment>
<organism evidence="1 2">
    <name type="scientific">Brevibacillus parabrevis</name>
    <dbReference type="NCBI Taxonomy" id="54914"/>
    <lineage>
        <taxon>Bacteria</taxon>
        <taxon>Bacillati</taxon>
        <taxon>Bacillota</taxon>
        <taxon>Bacilli</taxon>
        <taxon>Bacillales</taxon>
        <taxon>Paenibacillaceae</taxon>
        <taxon>Brevibacillus</taxon>
    </lineage>
</organism>
<name>A0A4Y3PNV3_BREPA</name>
<protein>
    <submittedName>
        <fullName evidence="1">Uncharacterized protein</fullName>
    </submittedName>
</protein>